<dbReference type="Proteomes" id="UP000016930">
    <property type="component" value="Unassembled WGS sequence"/>
</dbReference>
<dbReference type="OrthoDB" id="10361817at2759"/>
<protein>
    <submittedName>
        <fullName evidence="3">Uncharacterized protein</fullName>
    </submittedName>
</protein>
<sequence>MSHIPGSRPAAVNPGGNGRLLVLGTATVMSGLVMFYFAQFRVQGLRERPKLNGGEMTTWQFRHAQQIPTFLPANHGPPLADTMARQAAAAAMPAGEISRAPTPANSSERKDSRAQAIVAATMGFVKGKELRPDEDPSARGRVEQPAPPRRFNAYGIYGKHPDWKDGNK</sequence>
<evidence type="ECO:0000313" key="3">
    <source>
        <dbReference type="EMBL" id="EMD35499.1"/>
    </source>
</evidence>
<organism evidence="3 4">
    <name type="scientific">Ceriporiopsis subvermispora (strain B)</name>
    <name type="common">White-rot fungus</name>
    <name type="synonym">Gelatoporia subvermispora</name>
    <dbReference type="NCBI Taxonomy" id="914234"/>
    <lineage>
        <taxon>Eukaryota</taxon>
        <taxon>Fungi</taxon>
        <taxon>Dikarya</taxon>
        <taxon>Basidiomycota</taxon>
        <taxon>Agaricomycotina</taxon>
        <taxon>Agaricomycetes</taxon>
        <taxon>Polyporales</taxon>
        <taxon>Gelatoporiaceae</taxon>
        <taxon>Gelatoporia</taxon>
    </lineage>
</organism>
<feature type="region of interest" description="Disordered" evidence="1">
    <location>
        <begin position="85"/>
        <end position="113"/>
    </location>
</feature>
<keyword evidence="2" id="KW-0812">Transmembrane</keyword>
<accession>M2PHH2</accession>
<evidence type="ECO:0000256" key="1">
    <source>
        <dbReference type="SAM" id="MobiDB-lite"/>
    </source>
</evidence>
<dbReference type="AlphaFoldDB" id="M2PHH2"/>
<dbReference type="EMBL" id="KB445800">
    <property type="protein sequence ID" value="EMD35499.1"/>
    <property type="molecule type" value="Genomic_DNA"/>
</dbReference>
<feature type="transmembrane region" description="Helical" evidence="2">
    <location>
        <begin position="20"/>
        <end position="38"/>
    </location>
</feature>
<reference evidence="3 4" key="1">
    <citation type="journal article" date="2012" name="Proc. Natl. Acad. Sci. U.S.A.">
        <title>Comparative genomics of Ceriporiopsis subvermispora and Phanerochaete chrysosporium provide insight into selective ligninolysis.</title>
        <authorList>
            <person name="Fernandez-Fueyo E."/>
            <person name="Ruiz-Duenas F.J."/>
            <person name="Ferreira P."/>
            <person name="Floudas D."/>
            <person name="Hibbett D.S."/>
            <person name="Canessa P."/>
            <person name="Larrondo L.F."/>
            <person name="James T.Y."/>
            <person name="Seelenfreund D."/>
            <person name="Lobos S."/>
            <person name="Polanco R."/>
            <person name="Tello M."/>
            <person name="Honda Y."/>
            <person name="Watanabe T."/>
            <person name="Watanabe T."/>
            <person name="Ryu J.S."/>
            <person name="Kubicek C.P."/>
            <person name="Schmoll M."/>
            <person name="Gaskell J."/>
            <person name="Hammel K.E."/>
            <person name="St John F.J."/>
            <person name="Vanden Wymelenberg A."/>
            <person name="Sabat G."/>
            <person name="Splinter BonDurant S."/>
            <person name="Syed K."/>
            <person name="Yadav J.S."/>
            <person name="Doddapaneni H."/>
            <person name="Subramanian V."/>
            <person name="Lavin J.L."/>
            <person name="Oguiza J.A."/>
            <person name="Perez G."/>
            <person name="Pisabarro A.G."/>
            <person name="Ramirez L."/>
            <person name="Santoyo F."/>
            <person name="Master E."/>
            <person name="Coutinho P.M."/>
            <person name="Henrissat B."/>
            <person name="Lombard V."/>
            <person name="Magnuson J.K."/>
            <person name="Kuees U."/>
            <person name="Hori C."/>
            <person name="Igarashi K."/>
            <person name="Samejima M."/>
            <person name="Held B.W."/>
            <person name="Barry K.W."/>
            <person name="LaButti K.M."/>
            <person name="Lapidus A."/>
            <person name="Lindquist E.A."/>
            <person name="Lucas S.M."/>
            <person name="Riley R."/>
            <person name="Salamov A.A."/>
            <person name="Hoffmeister D."/>
            <person name="Schwenk D."/>
            <person name="Hadar Y."/>
            <person name="Yarden O."/>
            <person name="de Vries R.P."/>
            <person name="Wiebenga A."/>
            <person name="Stenlid J."/>
            <person name="Eastwood D."/>
            <person name="Grigoriev I.V."/>
            <person name="Berka R.M."/>
            <person name="Blanchette R.A."/>
            <person name="Kersten P."/>
            <person name="Martinez A.T."/>
            <person name="Vicuna R."/>
            <person name="Cullen D."/>
        </authorList>
    </citation>
    <scope>NUCLEOTIDE SEQUENCE [LARGE SCALE GENOMIC DNA]</scope>
    <source>
        <strain evidence="3 4">B</strain>
    </source>
</reference>
<name>M2PHH2_CERS8</name>
<feature type="compositionally biased region" description="Low complexity" evidence="1">
    <location>
        <begin position="85"/>
        <end position="94"/>
    </location>
</feature>
<feature type="compositionally biased region" description="Basic and acidic residues" evidence="1">
    <location>
        <begin position="126"/>
        <end position="142"/>
    </location>
</feature>
<proteinExistence type="predicted"/>
<feature type="region of interest" description="Disordered" evidence="1">
    <location>
        <begin position="125"/>
        <end position="168"/>
    </location>
</feature>
<evidence type="ECO:0000313" key="4">
    <source>
        <dbReference type="Proteomes" id="UP000016930"/>
    </source>
</evidence>
<keyword evidence="2" id="KW-1133">Transmembrane helix</keyword>
<dbReference type="HOGENOM" id="CLU_1835222_0_0_1"/>
<keyword evidence="4" id="KW-1185">Reference proteome</keyword>
<feature type="compositionally biased region" description="Basic and acidic residues" evidence="1">
    <location>
        <begin position="159"/>
        <end position="168"/>
    </location>
</feature>
<gene>
    <name evidence="3" type="ORF">CERSUDRAFT_96615</name>
</gene>
<keyword evidence="2" id="KW-0472">Membrane</keyword>
<evidence type="ECO:0000256" key="2">
    <source>
        <dbReference type="SAM" id="Phobius"/>
    </source>
</evidence>